<accession>A0A0D7B157</accession>
<evidence type="ECO:0000313" key="3">
    <source>
        <dbReference type="EMBL" id="KIY64197.1"/>
    </source>
</evidence>
<feature type="region of interest" description="Disordered" evidence="2">
    <location>
        <begin position="780"/>
        <end position="825"/>
    </location>
</feature>
<dbReference type="OrthoDB" id="2631524at2759"/>
<gene>
    <name evidence="3" type="ORF">CYLTODRAFT_402190</name>
</gene>
<feature type="compositionally biased region" description="Polar residues" evidence="2">
    <location>
        <begin position="787"/>
        <end position="797"/>
    </location>
</feature>
<sequence>MAPRKPTWDWKARGSAEFEHFDVSFAAKEYNQNQVGQVLKEKNVRSWNGWKHQDLYDEDEEERDKVKKSLMAEFPALFSGPHGSSLRRPAWKPCYVLKAIIPHRELSRTEYKDDLKLCTVIWSAPAWKDAEEDTVMGLSFYNNHMDKSANFSTFVVDGASTSKNSIAVGEKGKGFILATQYLHECIEDHRESLTTIEKRTASGISFRVGNHVGTVGWKKTRAIYVDDDGEPEPPQLRATLDDLTPYTATQFAQNTDRNGPVKRMRPSDEDSDFDSDDDEEDEYRAEAVVVTPEQLQAAEKALRPLYKRRAKLHLSRTKPGKKDITSPDDEIPVATRDEVCITALGLPPMSPHEVFSAVYGIILPPKHWKVNDEFSFFLVPKGSAKKTRFYHRDQLIPFGFTSLNRLSINYHGSLKLASDRLTVLNDSTLYWEYASKLERAVEEGITKNAGLAKQIALDFLTERESYFTDGPTIAKSLQRALSSKSKADIDRNAYRTAVFAALRFLDPKIPAGKEILPYTNDSDRDQIVEQGMHPVKVNGIGKDIMQQAGVFEDIQAIVRKRFLAAPPLPQLMPGASVLMKGILHLFPTLKPEHIAFVDWSKATPVVEYDPNTKRVVIAPPPPCPSHAGTTCICFIGRYLRHVCLAKPGGATVQTDSDQYYRAFMHATGVDTVNFGKDTVSQPEKHAENGKGREQVNNAMDVDPKPASARSTAKVQARVPHVTPGPSKAATSNHASSVSKASTQPPLLRAAPAIVQTKTADANKDAALLFADDSDVEVLSDAPGQPLVQPSASSSTLPANPLTPPAQAIKRPAAPSALSTQASNARDKRLAAIQSALLEYDKDLLEEKEKESEELKRHIASMKADLKAEHGAVLQKDGELKKERKMVAEKETRIKELEDAVKRKDTEIEKLEIIIKQHEDYAARLDALGPPPAKRARVGQ</sequence>
<feature type="region of interest" description="Disordered" evidence="2">
    <location>
        <begin position="675"/>
        <end position="743"/>
    </location>
</feature>
<dbReference type="EMBL" id="KN880649">
    <property type="protein sequence ID" value="KIY64197.1"/>
    <property type="molecule type" value="Genomic_DNA"/>
</dbReference>
<dbReference type="AlphaFoldDB" id="A0A0D7B157"/>
<proteinExistence type="predicted"/>
<name>A0A0D7B157_9AGAR</name>
<organism evidence="3 4">
    <name type="scientific">Cylindrobasidium torrendii FP15055 ss-10</name>
    <dbReference type="NCBI Taxonomy" id="1314674"/>
    <lineage>
        <taxon>Eukaryota</taxon>
        <taxon>Fungi</taxon>
        <taxon>Dikarya</taxon>
        <taxon>Basidiomycota</taxon>
        <taxon>Agaricomycotina</taxon>
        <taxon>Agaricomycetes</taxon>
        <taxon>Agaricomycetidae</taxon>
        <taxon>Agaricales</taxon>
        <taxon>Marasmiineae</taxon>
        <taxon>Physalacriaceae</taxon>
        <taxon>Cylindrobasidium</taxon>
    </lineage>
</organism>
<keyword evidence="1" id="KW-0175">Coiled coil</keyword>
<dbReference type="Proteomes" id="UP000054007">
    <property type="component" value="Unassembled WGS sequence"/>
</dbReference>
<feature type="coiled-coil region" evidence="1">
    <location>
        <begin position="837"/>
        <end position="913"/>
    </location>
</feature>
<reference evidence="3 4" key="1">
    <citation type="journal article" date="2015" name="Fungal Genet. Biol.">
        <title>Evolution of novel wood decay mechanisms in Agaricales revealed by the genome sequences of Fistulina hepatica and Cylindrobasidium torrendii.</title>
        <authorList>
            <person name="Floudas D."/>
            <person name="Held B.W."/>
            <person name="Riley R."/>
            <person name="Nagy L.G."/>
            <person name="Koehler G."/>
            <person name="Ransdell A.S."/>
            <person name="Younus H."/>
            <person name="Chow J."/>
            <person name="Chiniquy J."/>
            <person name="Lipzen A."/>
            <person name="Tritt A."/>
            <person name="Sun H."/>
            <person name="Haridas S."/>
            <person name="LaButti K."/>
            <person name="Ohm R.A."/>
            <person name="Kues U."/>
            <person name="Blanchette R.A."/>
            <person name="Grigoriev I.V."/>
            <person name="Minto R.E."/>
            <person name="Hibbett D.S."/>
        </authorList>
    </citation>
    <scope>NUCLEOTIDE SEQUENCE [LARGE SCALE GENOMIC DNA]</scope>
    <source>
        <strain evidence="3 4">FP15055 ss-10</strain>
    </source>
</reference>
<evidence type="ECO:0000256" key="2">
    <source>
        <dbReference type="SAM" id="MobiDB-lite"/>
    </source>
</evidence>
<protein>
    <submittedName>
        <fullName evidence="3">Uncharacterized protein</fullName>
    </submittedName>
</protein>
<evidence type="ECO:0000313" key="4">
    <source>
        <dbReference type="Proteomes" id="UP000054007"/>
    </source>
</evidence>
<feature type="compositionally biased region" description="Polar residues" evidence="2">
    <location>
        <begin position="728"/>
        <end position="743"/>
    </location>
</feature>
<evidence type="ECO:0000256" key="1">
    <source>
        <dbReference type="SAM" id="Coils"/>
    </source>
</evidence>
<feature type="compositionally biased region" description="Basic and acidic residues" evidence="2">
    <location>
        <begin position="682"/>
        <end position="693"/>
    </location>
</feature>
<feature type="compositionally biased region" description="Acidic residues" evidence="2">
    <location>
        <begin position="269"/>
        <end position="281"/>
    </location>
</feature>
<feature type="region of interest" description="Disordered" evidence="2">
    <location>
        <begin position="250"/>
        <end position="281"/>
    </location>
</feature>
<keyword evidence="4" id="KW-1185">Reference proteome</keyword>